<feature type="signal peptide" evidence="2">
    <location>
        <begin position="1"/>
        <end position="18"/>
    </location>
</feature>
<evidence type="ECO:0000313" key="4">
    <source>
        <dbReference type="EMBL" id="KAJ3585023.1"/>
    </source>
</evidence>
<accession>A0A9Q0DAJ4</accession>
<keyword evidence="5" id="KW-1185">Reference proteome</keyword>
<dbReference type="InterPro" id="IPR050650">
    <property type="entry name" value="Type-II_Cytokine-TF_Rcpt"/>
</dbReference>
<dbReference type="SUPFAM" id="SSF49265">
    <property type="entry name" value="Fibronectin type III"/>
    <property type="match status" value="1"/>
</dbReference>
<sequence length="307" mass="32733">MGYFATLTLLLLTDTVGGAASAAAGSLCRTTVESLDLGCLLRWDCPEAGPSAAYTVQTKTQGDPWKDVAWCVRISSRSCDLSQAFSHFDLYYTIRLGVHVDVTQGPSTSTMWSEPHKFDYSDFAFSAPSVSLSLDGSGLRARVQFPCAANRRCSRGTCCPLSELIDPWTSVTVYDPLNPSDRKRRTVWSQGVVADVAFPGLVPGQRYCAVANFSFPSYAIAASPPSAPRCVQTDPLAGDPPPAGAWPALVGVALCCLVAAPVFILFLLKTKRLRAATPSPEDQPKASVASRCPDSHAIAVIASPRPT</sequence>
<protein>
    <recommendedName>
        <fullName evidence="3">Fibronectin type-III domain-containing protein</fullName>
    </recommendedName>
</protein>
<gene>
    <name evidence="4" type="ORF">NHX12_013746</name>
</gene>
<name>A0A9Q0DAJ4_9TELE</name>
<dbReference type="GO" id="GO:0004896">
    <property type="term" value="F:cytokine receptor activity"/>
    <property type="evidence" value="ECO:0007669"/>
    <property type="project" value="TreeGrafter"/>
</dbReference>
<dbReference type="InterPro" id="IPR036116">
    <property type="entry name" value="FN3_sf"/>
</dbReference>
<dbReference type="InterPro" id="IPR003961">
    <property type="entry name" value="FN3_dom"/>
</dbReference>
<feature type="domain" description="Fibronectin type-III" evidence="3">
    <location>
        <begin position="5"/>
        <end position="98"/>
    </location>
</feature>
<organism evidence="4 5">
    <name type="scientific">Muraenolepis orangiensis</name>
    <name type="common">Patagonian moray cod</name>
    <dbReference type="NCBI Taxonomy" id="630683"/>
    <lineage>
        <taxon>Eukaryota</taxon>
        <taxon>Metazoa</taxon>
        <taxon>Chordata</taxon>
        <taxon>Craniata</taxon>
        <taxon>Vertebrata</taxon>
        <taxon>Euteleostomi</taxon>
        <taxon>Actinopterygii</taxon>
        <taxon>Neopterygii</taxon>
        <taxon>Teleostei</taxon>
        <taxon>Neoteleostei</taxon>
        <taxon>Acanthomorphata</taxon>
        <taxon>Zeiogadaria</taxon>
        <taxon>Gadariae</taxon>
        <taxon>Gadiformes</taxon>
        <taxon>Muraenolepidoidei</taxon>
        <taxon>Muraenolepididae</taxon>
        <taxon>Muraenolepis</taxon>
    </lineage>
</organism>
<dbReference type="PANTHER" id="PTHR20859:SF53">
    <property type="entry name" value="INTERLEUKIN-22 RECEPTOR SUBUNIT ALPHA-1"/>
    <property type="match status" value="1"/>
</dbReference>
<dbReference type="AlphaFoldDB" id="A0A9Q0DAJ4"/>
<feature type="chain" id="PRO_5040372252" description="Fibronectin type-III domain-containing protein" evidence="2">
    <location>
        <begin position="19"/>
        <end position="307"/>
    </location>
</feature>
<evidence type="ECO:0000256" key="2">
    <source>
        <dbReference type="SAM" id="SignalP"/>
    </source>
</evidence>
<comment type="caution">
    <text evidence="4">The sequence shown here is derived from an EMBL/GenBank/DDBJ whole genome shotgun (WGS) entry which is preliminary data.</text>
</comment>
<keyword evidence="2" id="KW-0732">Signal</keyword>
<dbReference type="OrthoDB" id="8584840at2759"/>
<evidence type="ECO:0000259" key="3">
    <source>
        <dbReference type="Pfam" id="PF01108"/>
    </source>
</evidence>
<dbReference type="PANTHER" id="PTHR20859">
    <property type="entry name" value="INTERFERON/INTERLEUKIN RECEPTOR"/>
    <property type="match status" value="1"/>
</dbReference>
<proteinExistence type="predicted"/>
<keyword evidence="1" id="KW-0472">Membrane</keyword>
<evidence type="ECO:0000256" key="1">
    <source>
        <dbReference type="SAM" id="Phobius"/>
    </source>
</evidence>
<dbReference type="EMBL" id="JANIIK010000118">
    <property type="protein sequence ID" value="KAJ3585023.1"/>
    <property type="molecule type" value="Genomic_DNA"/>
</dbReference>
<evidence type="ECO:0000313" key="5">
    <source>
        <dbReference type="Proteomes" id="UP001148018"/>
    </source>
</evidence>
<dbReference type="InterPro" id="IPR013783">
    <property type="entry name" value="Ig-like_fold"/>
</dbReference>
<keyword evidence="1" id="KW-1133">Transmembrane helix</keyword>
<feature type="transmembrane region" description="Helical" evidence="1">
    <location>
        <begin position="245"/>
        <end position="268"/>
    </location>
</feature>
<dbReference type="Proteomes" id="UP001148018">
    <property type="component" value="Unassembled WGS sequence"/>
</dbReference>
<reference evidence="4" key="1">
    <citation type="submission" date="2022-07" db="EMBL/GenBank/DDBJ databases">
        <title>Chromosome-level genome of Muraenolepis orangiensis.</title>
        <authorList>
            <person name="Kim J."/>
        </authorList>
    </citation>
    <scope>NUCLEOTIDE SEQUENCE</scope>
    <source>
        <strain evidence="4">KU_S4_2022</strain>
        <tissue evidence="4">Muscle</tissue>
    </source>
</reference>
<dbReference type="Pfam" id="PF01108">
    <property type="entry name" value="Tissue_fac"/>
    <property type="match status" value="1"/>
</dbReference>
<keyword evidence="1" id="KW-0812">Transmembrane</keyword>
<dbReference type="GO" id="GO:0005886">
    <property type="term" value="C:plasma membrane"/>
    <property type="evidence" value="ECO:0007669"/>
    <property type="project" value="TreeGrafter"/>
</dbReference>
<dbReference type="Gene3D" id="2.60.40.10">
    <property type="entry name" value="Immunoglobulins"/>
    <property type="match status" value="1"/>
</dbReference>